<dbReference type="GO" id="GO:0009089">
    <property type="term" value="P:lysine biosynthetic process via diaminopimelate"/>
    <property type="evidence" value="ECO:0007669"/>
    <property type="project" value="InterPro"/>
</dbReference>
<feature type="domain" description="Aminotransferase class I/classII large" evidence="5">
    <location>
        <begin position="30"/>
        <end position="376"/>
    </location>
</feature>
<dbReference type="EC" id="2.6.1.-" evidence="4"/>
<dbReference type="Proteomes" id="UP001283212">
    <property type="component" value="Unassembled WGS sequence"/>
</dbReference>
<evidence type="ECO:0000259" key="5">
    <source>
        <dbReference type="Pfam" id="PF00155"/>
    </source>
</evidence>
<evidence type="ECO:0000256" key="4">
    <source>
        <dbReference type="RuleBase" id="RU000481"/>
    </source>
</evidence>
<comment type="cofactor">
    <cofactor evidence="1 4">
        <name>pyridoxal 5'-phosphate</name>
        <dbReference type="ChEBI" id="CHEBI:597326"/>
    </cofactor>
</comment>
<dbReference type="PANTHER" id="PTHR42832">
    <property type="entry name" value="AMINO ACID AMINOTRANSFERASE"/>
    <property type="match status" value="1"/>
</dbReference>
<evidence type="ECO:0000256" key="1">
    <source>
        <dbReference type="ARBA" id="ARBA00001933"/>
    </source>
</evidence>
<accession>A0AAE4MHK1</accession>
<dbReference type="InterPro" id="IPR004838">
    <property type="entry name" value="NHTrfase_class1_PyrdxlP-BS"/>
</dbReference>
<dbReference type="InterPro" id="IPR015424">
    <property type="entry name" value="PyrdxlP-dep_Trfase"/>
</dbReference>
<evidence type="ECO:0000256" key="3">
    <source>
        <dbReference type="ARBA" id="ARBA00022679"/>
    </source>
</evidence>
<dbReference type="NCBIfam" id="TIGR03540">
    <property type="entry name" value="DapC_direct"/>
    <property type="match status" value="1"/>
</dbReference>
<evidence type="ECO:0000313" key="7">
    <source>
        <dbReference type="Proteomes" id="UP001283212"/>
    </source>
</evidence>
<dbReference type="InterPro" id="IPR019881">
    <property type="entry name" value="DAP-NH2Trfase_DapL_Desulfo"/>
</dbReference>
<dbReference type="GO" id="GO:0030170">
    <property type="term" value="F:pyridoxal phosphate binding"/>
    <property type="evidence" value="ECO:0007669"/>
    <property type="project" value="InterPro"/>
</dbReference>
<dbReference type="GO" id="GO:0010285">
    <property type="term" value="F:L,L-diaminopimelate aminotransferase activity"/>
    <property type="evidence" value="ECO:0007669"/>
    <property type="project" value="InterPro"/>
</dbReference>
<dbReference type="PANTHER" id="PTHR42832:SF3">
    <property type="entry name" value="L-GLUTAMINE--4-(METHYLSULFANYL)-2-OXOBUTANOATE AMINOTRANSFERASE"/>
    <property type="match status" value="1"/>
</dbReference>
<dbReference type="InterPro" id="IPR015422">
    <property type="entry name" value="PyrdxlP-dep_Trfase_small"/>
</dbReference>
<dbReference type="InterPro" id="IPR050881">
    <property type="entry name" value="LL-DAP_aminotransferase"/>
</dbReference>
<evidence type="ECO:0000313" key="6">
    <source>
        <dbReference type="EMBL" id="MDV0444374.1"/>
    </source>
</evidence>
<dbReference type="InterPro" id="IPR004839">
    <property type="entry name" value="Aminotransferase_I/II_large"/>
</dbReference>
<dbReference type="AlphaFoldDB" id="A0AAE4MHK1"/>
<dbReference type="InterPro" id="IPR015421">
    <property type="entry name" value="PyrdxlP-dep_Trfase_major"/>
</dbReference>
<dbReference type="Pfam" id="PF00155">
    <property type="entry name" value="Aminotran_1_2"/>
    <property type="match status" value="1"/>
</dbReference>
<dbReference type="SUPFAM" id="SSF53383">
    <property type="entry name" value="PLP-dependent transferases"/>
    <property type="match status" value="1"/>
</dbReference>
<keyword evidence="7" id="KW-1185">Reference proteome</keyword>
<dbReference type="NCBIfam" id="NF006756">
    <property type="entry name" value="PRK09276.1"/>
    <property type="match status" value="1"/>
</dbReference>
<dbReference type="Gene3D" id="3.90.1150.10">
    <property type="entry name" value="Aspartate Aminotransferase, domain 1"/>
    <property type="match status" value="1"/>
</dbReference>
<keyword evidence="3 4" id="KW-0808">Transferase</keyword>
<dbReference type="RefSeq" id="WP_338096873.1">
    <property type="nucleotide sequence ID" value="NZ_JAWDKB010000008.1"/>
</dbReference>
<comment type="similarity">
    <text evidence="4">Belongs to the class-I pyridoxal-phosphate-dependent aminotransferase family.</text>
</comment>
<keyword evidence="2 4" id="KW-0032">Aminotransferase</keyword>
<dbReference type="CDD" id="cd00609">
    <property type="entry name" value="AAT_like"/>
    <property type="match status" value="1"/>
</dbReference>
<dbReference type="EMBL" id="JAWDKB010000008">
    <property type="protein sequence ID" value="MDV0444374.1"/>
    <property type="molecule type" value="Genomic_DNA"/>
</dbReference>
<evidence type="ECO:0000256" key="2">
    <source>
        <dbReference type="ARBA" id="ARBA00022576"/>
    </source>
</evidence>
<comment type="caution">
    <text evidence="6">The sequence shown here is derived from an EMBL/GenBank/DDBJ whole genome shotgun (WGS) entry which is preliminary data.</text>
</comment>
<reference evidence="6 7" key="1">
    <citation type="submission" date="2023-06" db="EMBL/GenBank/DDBJ databases">
        <title>Genome sequence of Methancorpusculaceae sp. Cs1.</title>
        <authorList>
            <person name="Protasov E."/>
            <person name="Platt K."/>
            <person name="Poehlein A."/>
            <person name="Daniel R."/>
            <person name="Brune A."/>
        </authorList>
    </citation>
    <scope>NUCLEOTIDE SEQUENCE [LARGE SCALE GENOMIC DNA]</scope>
    <source>
        <strain evidence="6 7">Cs1</strain>
    </source>
</reference>
<organism evidence="6 7">
    <name type="scientific">Methanorbis rubei</name>
    <dbReference type="NCBI Taxonomy" id="3028300"/>
    <lineage>
        <taxon>Archaea</taxon>
        <taxon>Methanobacteriati</taxon>
        <taxon>Methanobacteriota</taxon>
        <taxon>Stenosarchaea group</taxon>
        <taxon>Methanomicrobia</taxon>
        <taxon>Methanomicrobiales</taxon>
        <taxon>Methanocorpusculaceae</taxon>
        <taxon>Methanorbis</taxon>
    </lineage>
</organism>
<name>A0AAE4MHK1_9EURY</name>
<dbReference type="Gene3D" id="3.40.640.10">
    <property type="entry name" value="Type I PLP-dependent aspartate aminotransferase-like (Major domain)"/>
    <property type="match status" value="1"/>
</dbReference>
<protein>
    <recommendedName>
        <fullName evidence="4">Aminotransferase</fullName>
        <ecNumber evidence="4">2.6.1.-</ecNumber>
    </recommendedName>
</protein>
<proteinExistence type="inferred from homology"/>
<sequence length="385" mass="42061">MYAKRLDNLPPYLFAQIDAIKAQKRAEGVDLIDLGVGDPDLPTPKHIVDSLCEAARDSSTHHYPDYLGMLDYRKAVAQWYKNRFGVTLDPVKEVLALIGSKEGIAHIPEAFVNPGEYVLASDPGYPVYKTSTLFAEGKCHLMPLLEGNNFLPDYDAIPRDVLKTAKLMFIGYPNNPTGAVAPMKFFDETVEFAKNHNIIVVHDNAYSEISYDGYIAPSFLEASGAMDVGIETHSLSKTYNMTGWRIGMAVGNANLIGAFGRVKTNIDSGAFDAIQRAAITALTGPQDCVAQACAIYQERRDALVAGLQSLGFKVHVPKATFYVWMKVPNAVEFTSKMINEAGIVVTPGTGFGPNGEGYVRFAITRPVARINEAIERMKKLGITGT</sequence>
<gene>
    <name evidence="6" type="primary">dapL</name>
    <name evidence="6" type="ORF">McpCs1_17830</name>
</gene>
<dbReference type="PROSITE" id="PS00105">
    <property type="entry name" value="AA_TRANSFER_CLASS_1"/>
    <property type="match status" value="1"/>
</dbReference>